<protein>
    <submittedName>
        <fullName evidence="5">Drought-responsive family protein</fullName>
    </submittedName>
</protein>
<feature type="region of interest" description="Disordered" evidence="2">
    <location>
        <begin position="1"/>
        <end position="28"/>
    </location>
</feature>
<dbReference type="EMBL" id="SDAM02000081">
    <property type="protein sequence ID" value="KAH6831968.1"/>
    <property type="molecule type" value="Genomic_DNA"/>
</dbReference>
<feature type="compositionally biased region" description="Basic and acidic residues" evidence="2">
    <location>
        <begin position="18"/>
        <end position="27"/>
    </location>
</feature>
<dbReference type="AlphaFoldDB" id="A0AAD4P9Q5"/>
<evidence type="ECO:0000313" key="6">
    <source>
        <dbReference type="Proteomes" id="UP001190926"/>
    </source>
</evidence>
<name>A0AAD4P9Q5_PERFH</name>
<comment type="caution">
    <text evidence="5">The sequence shown here is derived from an EMBL/GenBank/DDBJ whole genome shotgun (WGS) entry which is preliminary data.</text>
</comment>
<dbReference type="InterPro" id="IPR008598">
    <property type="entry name" value="Di19_Zn-bd"/>
</dbReference>
<reference evidence="5 6" key="1">
    <citation type="journal article" date="2021" name="Nat. Commun.">
        <title>Incipient diploidization of the medicinal plant Perilla within 10,000 years.</title>
        <authorList>
            <person name="Zhang Y."/>
            <person name="Shen Q."/>
            <person name="Leng L."/>
            <person name="Zhang D."/>
            <person name="Chen S."/>
            <person name="Shi Y."/>
            <person name="Ning Z."/>
            <person name="Chen S."/>
        </authorList>
    </citation>
    <scope>NUCLEOTIDE SEQUENCE [LARGE SCALE GENOMIC DNA]</scope>
    <source>
        <strain evidence="6">cv. PC099</strain>
    </source>
</reference>
<feature type="domain" description="Di19 C-terminal" evidence="4">
    <location>
        <begin position="99"/>
        <end position="200"/>
    </location>
</feature>
<dbReference type="Pfam" id="PF05605">
    <property type="entry name" value="zf-Di19"/>
    <property type="match status" value="1"/>
</dbReference>
<evidence type="ECO:0000256" key="1">
    <source>
        <dbReference type="ARBA" id="ARBA00007109"/>
    </source>
</evidence>
<organism evidence="5 6">
    <name type="scientific">Perilla frutescens var. hirtella</name>
    <name type="common">Perilla citriodora</name>
    <name type="synonym">Perilla setoyensis</name>
    <dbReference type="NCBI Taxonomy" id="608512"/>
    <lineage>
        <taxon>Eukaryota</taxon>
        <taxon>Viridiplantae</taxon>
        <taxon>Streptophyta</taxon>
        <taxon>Embryophyta</taxon>
        <taxon>Tracheophyta</taxon>
        <taxon>Spermatophyta</taxon>
        <taxon>Magnoliopsida</taxon>
        <taxon>eudicotyledons</taxon>
        <taxon>Gunneridae</taxon>
        <taxon>Pentapetalae</taxon>
        <taxon>asterids</taxon>
        <taxon>lamiids</taxon>
        <taxon>Lamiales</taxon>
        <taxon>Lamiaceae</taxon>
        <taxon>Nepetoideae</taxon>
        <taxon>Elsholtzieae</taxon>
        <taxon>Perilla</taxon>
    </lineage>
</organism>
<dbReference type="PANTHER" id="PTHR31875">
    <property type="entry name" value="PROTEIN DEHYDRATION-INDUCED 19"/>
    <property type="match status" value="1"/>
</dbReference>
<accession>A0AAD4P9Q5</accession>
<proteinExistence type="inferred from homology"/>
<evidence type="ECO:0000259" key="4">
    <source>
        <dbReference type="Pfam" id="PF14571"/>
    </source>
</evidence>
<dbReference type="InterPro" id="IPR033347">
    <property type="entry name" value="Di19"/>
</dbReference>
<dbReference type="InterPro" id="IPR027935">
    <property type="entry name" value="Di19_C"/>
</dbReference>
<evidence type="ECO:0000259" key="3">
    <source>
        <dbReference type="Pfam" id="PF05605"/>
    </source>
</evidence>
<dbReference type="Pfam" id="PF14571">
    <property type="entry name" value="Di19_C"/>
    <property type="match status" value="1"/>
</dbReference>
<dbReference type="Proteomes" id="UP001190926">
    <property type="component" value="Unassembled WGS sequence"/>
</dbReference>
<sequence>MESDSWSRISSYSRRSRSRSDVYHGEEYEGEDEQKSEFLCPFCSEDFDVVGLCCHIDEEHAVEAKNGVCPVCAKRVGSDLIRHLTRRRRLRKGGSNFPLSIFRRELRDGNLHSLLGGSSISLSSSHTEPDPLLSSFMYNPPAADESLSVQPLSSVEECSMADNSAEDSADRVAQKCPLSDEDLREKAKRCEFVQGLLMSTFLDDL</sequence>
<comment type="similarity">
    <text evidence="1">Belongs to the Di19 family.</text>
</comment>
<evidence type="ECO:0000256" key="2">
    <source>
        <dbReference type="SAM" id="MobiDB-lite"/>
    </source>
</evidence>
<keyword evidence="6" id="KW-1185">Reference proteome</keyword>
<evidence type="ECO:0000313" key="5">
    <source>
        <dbReference type="EMBL" id="KAH6831968.1"/>
    </source>
</evidence>
<feature type="compositionally biased region" description="Low complexity" evidence="2">
    <location>
        <begin position="1"/>
        <end position="13"/>
    </location>
</feature>
<gene>
    <name evidence="5" type="ORF">C2S53_019830</name>
</gene>
<dbReference type="PANTHER" id="PTHR31875:SF36">
    <property type="entry name" value="PROTEIN DEHYDRATION-INDUCED 19 HOMOLOG 4-LIKE"/>
    <property type="match status" value="1"/>
</dbReference>
<feature type="domain" description="Di19 zinc-binding" evidence="3">
    <location>
        <begin position="37"/>
        <end position="87"/>
    </location>
</feature>